<accession>A0A5N6SPG8</accession>
<reference evidence="2 3" key="1">
    <citation type="submission" date="2019-04" db="EMBL/GenBank/DDBJ databases">
        <title>Friends and foes A comparative genomics study of 23 Aspergillus species from section Flavi.</title>
        <authorList>
            <consortium name="DOE Joint Genome Institute"/>
            <person name="Kjaerbolling I."/>
            <person name="Vesth T."/>
            <person name="Frisvad J.C."/>
            <person name="Nybo J.L."/>
            <person name="Theobald S."/>
            <person name="Kildgaard S."/>
            <person name="Isbrandt T."/>
            <person name="Kuo A."/>
            <person name="Sato A."/>
            <person name="Lyhne E.K."/>
            <person name="Kogle M.E."/>
            <person name="Wiebenga A."/>
            <person name="Kun R.S."/>
            <person name="Lubbers R.J."/>
            <person name="Makela M.R."/>
            <person name="Barry K."/>
            <person name="Chovatia M."/>
            <person name="Clum A."/>
            <person name="Daum C."/>
            <person name="Haridas S."/>
            <person name="He G."/>
            <person name="LaButti K."/>
            <person name="Lipzen A."/>
            <person name="Mondo S."/>
            <person name="Riley R."/>
            <person name="Salamov A."/>
            <person name="Simmons B.A."/>
            <person name="Magnuson J.K."/>
            <person name="Henrissat B."/>
            <person name="Mortensen U.H."/>
            <person name="Larsen T.O."/>
            <person name="Devries R.P."/>
            <person name="Grigoriev I.V."/>
            <person name="Machida M."/>
            <person name="Baker S.E."/>
            <person name="Andersen M.R."/>
        </authorList>
    </citation>
    <scope>NUCLEOTIDE SEQUENCE [LARGE SCALE GENOMIC DNA]</scope>
    <source>
        <strain evidence="2 3">CBS 117625</strain>
    </source>
</reference>
<proteinExistence type="predicted"/>
<dbReference type="Proteomes" id="UP000325672">
    <property type="component" value="Unassembled WGS sequence"/>
</dbReference>
<keyword evidence="3" id="KW-1185">Reference proteome</keyword>
<dbReference type="AlphaFoldDB" id="A0A5N6SPG8"/>
<organism evidence="2 3">
    <name type="scientific">Aspergillus pseudotamarii</name>
    <dbReference type="NCBI Taxonomy" id="132259"/>
    <lineage>
        <taxon>Eukaryota</taxon>
        <taxon>Fungi</taxon>
        <taxon>Dikarya</taxon>
        <taxon>Ascomycota</taxon>
        <taxon>Pezizomycotina</taxon>
        <taxon>Eurotiomycetes</taxon>
        <taxon>Eurotiomycetidae</taxon>
        <taxon>Eurotiales</taxon>
        <taxon>Aspergillaceae</taxon>
        <taxon>Aspergillus</taxon>
        <taxon>Aspergillus subgen. Circumdati</taxon>
    </lineage>
</organism>
<gene>
    <name evidence="2" type="ORF">BDV38DRAFT_112481</name>
</gene>
<protein>
    <submittedName>
        <fullName evidence="2">Uncharacterized protein</fullName>
    </submittedName>
</protein>
<evidence type="ECO:0000256" key="1">
    <source>
        <dbReference type="SAM" id="MobiDB-lite"/>
    </source>
</evidence>
<evidence type="ECO:0000313" key="2">
    <source>
        <dbReference type="EMBL" id="KAE8136475.1"/>
    </source>
</evidence>
<feature type="compositionally biased region" description="Polar residues" evidence="1">
    <location>
        <begin position="159"/>
        <end position="169"/>
    </location>
</feature>
<feature type="region of interest" description="Disordered" evidence="1">
    <location>
        <begin position="145"/>
        <end position="183"/>
    </location>
</feature>
<feature type="region of interest" description="Disordered" evidence="1">
    <location>
        <begin position="1"/>
        <end position="31"/>
    </location>
</feature>
<name>A0A5N6SPG8_ASPPS</name>
<dbReference type="OrthoDB" id="3914029at2759"/>
<dbReference type="EMBL" id="ML743584">
    <property type="protein sequence ID" value="KAE8136475.1"/>
    <property type="molecule type" value="Genomic_DNA"/>
</dbReference>
<sequence length="255" mass="28581">MSKSQYRDDEDAIPSYEESVRSSTTQAPPYNMRLDVAAPLHRHLDTSRVQRVHSLLDQYVDPLLAEQGSSGLYKTAFIFIPSNVTSLQPREKTSYSAPKAPEPVGFPTSTVVKLVQLEGEAHTMEFWRQPAVLRELESSLRARLAASGHHVEGQDENEIPTSAKETQSLKSNKDSKPKQKKSFWGRLTGTSEAVIVDRKLGWRAEPEEMTGRKLSRDQVRAVVEWKEVCLRVENDLGLYDNCNAPGICLSVEVGE</sequence>
<evidence type="ECO:0000313" key="3">
    <source>
        <dbReference type="Proteomes" id="UP000325672"/>
    </source>
</evidence>
<dbReference type="GeneID" id="43635202"/>
<dbReference type="RefSeq" id="XP_031912538.1">
    <property type="nucleotide sequence ID" value="XM_032050992.1"/>
</dbReference>